<dbReference type="EMBL" id="JACTNZ010000006">
    <property type="protein sequence ID" value="KAG5545273.1"/>
    <property type="molecule type" value="Genomic_DNA"/>
</dbReference>
<comment type="caution">
    <text evidence="1">The sequence shown here is derived from an EMBL/GenBank/DDBJ whole genome shotgun (WGS) entry which is preliminary data.</text>
</comment>
<evidence type="ECO:0000313" key="2">
    <source>
        <dbReference type="Proteomes" id="UP000823749"/>
    </source>
</evidence>
<dbReference type="Gene3D" id="1.10.510.10">
    <property type="entry name" value="Transferase(Phosphotransferase) domain 1"/>
    <property type="match status" value="1"/>
</dbReference>
<gene>
    <name evidence="1" type="ORF">RHGRI_017661</name>
</gene>
<protein>
    <submittedName>
        <fullName evidence="1">Uncharacterized protein</fullName>
    </submittedName>
</protein>
<proteinExistence type="predicted"/>
<evidence type="ECO:0000313" key="1">
    <source>
        <dbReference type="EMBL" id="KAG5545273.1"/>
    </source>
</evidence>
<dbReference type="AlphaFoldDB" id="A0AAV6JYM1"/>
<sequence>MDSANILRVQGAHEQHVVWLVKQLHKILELCGSPSEDYWRKSKLPHSTVFKPLQPYKQRLVETFKDFPKRLAETFKDFPPLAVRLMETLLSVDPENWGTAASALKSEQNFQLNYQMTTGGEPTVVEGVGEQAATGEEEAGDCGEDLCGVEDVQEL</sequence>
<name>A0AAV6JYM1_9ERIC</name>
<reference evidence="1 2" key="1">
    <citation type="submission" date="2020-08" db="EMBL/GenBank/DDBJ databases">
        <title>Plant Genome Project.</title>
        <authorList>
            <person name="Zhang R.-G."/>
        </authorList>
    </citation>
    <scope>NUCLEOTIDE SEQUENCE [LARGE SCALE GENOMIC DNA]</scope>
    <source>
        <strain evidence="1">WSP0</strain>
        <tissue evidence="1">Leaf</tissue>
    </source>
</reference>
<dbReference type="Proteomes" id="UP000823749">
    <property type="component" value="Chromosome 6"/>
</dbReference>
<accession>A0AAV6JYM1</accession>
<keyword evidence="2" id="KW-1185">Reference proteome</keyword>
<organism evidence="1 2">
    <name type="scientific">Rhododendron griersonianum</name>
    <dbReference type="NCBI Taxonomy" id="479676"/>
    <lineage>
        <taxon>Eukaryota</taxon>
        <taxon>Viridiplantae</taxon>
        <taxon>Streptophyta</taxon>
        <taxon>Embryophyta</taxon>
        <taxon>Tracheophyta</taxon>
        <taxon>Spermatophyta</taxon>
        <taxon>Magnoliopsida</taxon>
        <taxon>eudicotyledons</taxon>
        <taxon>Gunneridae</taxon>
        <taxon>Pentapetalae</taxon>
        <taxon>asterids</taxon>
        <taxon>Ericales</taxon>
        <taxon>Ericaceae</taxon>
        <taxon>Ericoideae</taxon>
        <taxon>Rhodoreae</taxon>
        <taxon>Rhododendron</taxon>
    </lineage>
</organism>